<name>H8XVL6_FLAIG</name>
<dbReference type="PATRIC" id="fig|1094466.5.peg.2014"/>
<reference evidence="3 4" key="1">
    <citation type="journal article" date="2012" name="J. Bacteriol.">
        <title>Complete Genome Sequence of Flavobacterium indicum GPSTA100-9T, Isolated from Warm Spring Water.</title>
        <authorList>
            <person name="Barbier P."/>
            <person name="Houel A."/>
            <person name="Loux V."/>
            <person name="Poulain J."/>
            <person name="Bernardet J.F."/>
            <person name="Touchon M."/>
            <person name="Duchaud E."/>
        </authorList>
    </citation>
    <scope>NUCLEOTIDE SEQUENCE [LARGE SCALE GENOMIC DNA]</scope>
    <source>
        <strain evidence="4">DSM 17447 / CIP 109464 / GPTSA100-9</strain>
    </source>
</reference>
<dbReference type="InterPro" id="IPR002656">
    <property type="entry name" value="Acyl_transf_3_dom"/>
</dbReference>
<dbReference type="GO" id="GO:0000271">
    <property type="term" value="P:polysaccharide biosynthetic process"/>
    <property type="evidence" value="ECO:0007669"/>
    <property type="project" value="TreeGrafter"/>
</dbReference>
<feature type="transmembrane region" description="Helical" evidence="1">
    <location>
        <begin position="269"/>
        <end position="291"/>
    </location>
</feature>
<feature type="transmembrane region" description="Helical" evidence="1">
    <location>
        <begin position="208"/>
        <end position="228"/>
    </location>
</feature>
<feature type="transmembrane region" description="Helical" evidence="1">
    <location>
        <begin position="94"/>
        <end position="113"/>
    </location>
</feature>
<evidence type="ECO:0000313" key="3">
    <source>
        <dbReference type="EMBL" id="CCG53980.1"/>
    </source>
</evidence>
<feature type="transmembrane region" description="Helical" evidence="1">
    <location>
        <begin position="12"/>
        <end position="34"/>
    </location>
</feature>
<dbReference type="Proteomes" id="UP000007599">
    <property type="component" value="Chromosome I"/>
</dbReference>
<evidence type="ECO:0000313" key="4">
    <source>
        <dbReference type="Proteomes" id="UP000007599"/>
    </source>
</evidence>
<keyword evidence="1" id="KW-0812">Transmembrane</keyword>
<dbReference type="PANTHER" id="PTHR23028:SF53">
    <property type="entry name" value="ACYL_TRANSF_3 DOMAIN-CONTAINING PROTEIN"/>
    <property type="match status" value="1"/>
</dbReference>
<keyword evidence="1" id="KW-1133">Transmembrane helix</keyword>
<evidence type="ECO:0000259" key="2">
    <source>
        <dbReference type="Pfam" id="PF01757"/>
    </source>
</evidence>
<feature type="transmembrane region" description="Helical" evidence="1">
    <location>
        <begin position="147"/>
        <end position="163"/>
    </location>
</feature>
<proteinExistence type="predicted"/>
<organism evidence="3 4">
    <name type="scientific">Flavobacterium indicum (strain DSM 17447 / CIP 109464 / GPTSA100-9)</name>
    <dbReference type="NCBI Taxonomy" id="1094466"/>
    <lineage>
        <taxon>Bacteria</taxon>
        <taxon>Pseudomonadati</taxon>
        <taxon>Bacteroidota</taxon>
        <taxon>Flavobacteriia</taxon>
        <taxon>Flavobacteriales</taxon>
        <taxon>Flavobacteriaceae</taxon>
        <taxon>Flavobacterium</taxon>
    </lineage>
</organism>
<dbReference type="OrthoDB" id="290051at2"/>
<keyword evidence="3" id="KW-0808">Transferase</keyword>
<dbReference type="PANTHER" id="PTHR23028">
    <property type="entry name" value="ACETYLTRANSFERASE"/>
    <property type="match status" value="1"/>
</dbReference>
<dbReference type="RefSeq" id="WP_014389098.1">
    <property type="nucleotide sequence ID" value="NC_017025.1"/>
</dbReference>
<dbReference type="KEGG" id="fin:KQS_10255"/>
<keyword evidence="4" id="KW-1185">Reference proteome</keyword>
<gene>
    <name evidence="3" type="ordered locus">KQS_10255</name>
</gene>
<dbReference type="AlphaFoldDB" id="H8XVL6"/>
<feature type="domain" description="Acyltransferase 3" evidence="2">
    <location>
        <begin position="13"/>
        <end position="356"/>
    </location>
</feature>
<accession>H8XVL6</accession>
<dbReference type="GO" id="GO:0016020">
    <property type="term" value="C:membrane"/>
    <property type="evidence" value="ECO:0007669"/>
    <property type="project" value="TreeGrafter"/>
</dbReference>
<feature type="transmembrane region" description="Helical" evidence="1">
    <location>
        <begin position="40"/>
        <end position="73"/>
    </location>
</feature>
<dbReference type="EMBL" id="HE774682">
    <property type="protein sequence ID" value="CCG53980.1"/>
    <property type="molecule type" value="Genomic_DNA"/>
</dbReference>
<dbReference type="GO" id="GO:0016747">
    <property type="term" value="F:acyltransferase activity, transferring groups other than amino-acyl groups"/>
    <property type="evidence" value="ECO:0007669"/>
    <property type="project" value="InterPro"/>
</dbReference>
<feature type="transmembrane region" description="Helical" evidence="1">
    <location>
        <begin position="170"/>
        <end position="188"/>
    </location>
</feature>
<keyword evidence="1" id="KW-0472">Membrane</keyword>
<dbReference type="Pfam" id="PF01757">
    <property type="entry name" value="Acyl_transf_3"/>
    <property type="match status" value="1"/>
</dbReference>
<dbReference type="eggNOG" id="COG1835">
    <property type="taxonomic scope" value="Bacteria"/>
</dbReference>
<dbReference type="InterPro" id="IPR050879">
    <property type="entry name" value="Acyltransferase_3"/>
</dbReference>
<feature type="transmembrane region" description="Helical" evidence="1">
    <location>
        <begin position="337"/>
        <end position="358"/>
    </location>
</feature>
<dbReference type="HOGENOM" id="CLU_005679_1_2_10"/>
<protein>
    <submittedName>
        <fullName evidence="3">Probable acyltransferase</fullName>
    </submittedName>
</protein>
<reference evidence="4" key="2">
    <citation type="submission" date="2012-03" db="EMBL/GenBank/DDBJ databases">
        <title>Complete genome sequence of Flavobacterium indicum GPTSA100-9T, isolated from warm spring water.</title>
        <authorList>
            <person name="Barbier P."/>
            <person name="Houel A."/>
            <person name="Loux V."/>
            <person name="Poulain J."/>
            <person name="Bernardet J.-F."/>
            <person name="Touchon M."/>
            <person name="Duchaud E."/>
        </authorList>
    </citation>
    <scope>NUCLEOTIDE SEQUENCE [LARGE SCALE GENOMIC DNA]</scope>
    <source>
        <strain evidence="4">DSM 17447 / CIP 109464 / GPTSA100-9</strain>
    </source>
</reference>
<dbReference type="STRING" id="1094466.KQS_10255"/>
<sequence length="366" mass="43170">MSQEKQQSERIFGLDVVRALAISMVVFSHIYYLIDSTNPLFISLSGLFGFAGVELFFVLSGFLIGGIILKLYLSNAFTISTIFNFLRRRWMRTLPNYYVVLVLNILVGLSIGYSMKEVWRYFFFIQNFSTNHLTFFSESWSLSIEEWTYLITPFLFFLSFKVFKNKKKGFIITTVLVISIFHFLRYSLSQNHLIINMKQWNEEVKSLVIYRIDAILMGFILAWMNYFYQNSLKKYSVYLFIVAVHLFFLQFVAMNVMGFDIVSSPNYFIIFYFTLSSVTFAFTLPVFIFWVSSKGFISKIINGVSKLSYSVYLVHYSLVTVLFKYLKVNYLQDIPSLLLIMIYLFIVFLVAYLLYHFIEKPIMQKR</sequence>
<evidence type="ECO:0000256" key="1">
    <source>
        <dbReference type="SAM" id="Phobius"/>
    </source>
</evidence>
<feature type="transmembrane region" description="Helical" evidence="1">
    <location>
        <begin position="235"/>
        <end position="257"/>
    </location>
</feature>
<keyword evidence="3" id="KW-0012">Acyltransferase</keyword>
<feature type="transmembrane region" description="Helical" evidence="1">
    <location>
        <begin position="303"/>
        <end position="325"/>
    </location>
</feature>